<sequence>MGQPNLKSRLRRNLLLILTILGVIVGVLGGGLLRYLQPSRDVVKYIGFPGELFMNMLKAMILPLIVASLISGLSQLDGRTSGKLGRRALIYYVLTTTHAVLLGIIVVLLLHPGDPRIKGDGNTMDGTISGKITATDKFLDLFRNMLPENIVRSTFQQQQTVYVSLNITSGQNIERARLVYADGMNVLGLIVFCIVMGVVISRLGKAARPLAEFFTALDVVITRIVFLIMWFGPIGIPSLIAFKMLEVQDLLVTAQTLAMFIFTVIVGLAIQCFGTLPLIYFIGTRQNPYPFLRGLGQAVLTALGTSSSAASLPVTFRCLNKLGIDKRVTKFVLPVGAMVNMDGTALYEATASIFIAQINGMDLSFGQVLTVSVTATLASIGAASIPSAGLVTMMIVLTALGLPVNDISLIVAIDWFLDRLRTSVNVVGDAFGCGFVYHLSKNDLDDLPRNDDAKTEISADKAPNIGDHFLEFDDDEKNNNGNVPTGVVNV</sequence>
<keyword evidence="7" id="KW-0769">Symport</keyword>
<feature type="transmembrane region" description="Helical" evidence="7">
    <location>
        <begin position="14"/>
        <end position="36"/>
    </location>
</feature>
<evidence type="ECO:0000256" key="5">
    <source>
        <dbReference type="ARBA" id="ARBA00022989"/>
    </source>
</evidence>
<keyword evidence="4 7" id="KW-0812">Transmembrane</keyword>
<dbReference type="GO" id="GO:0005313">
    <property type="term" value="F:L-glutamate transmembrane transporter activity"/>
    <property type="evidence" value="ECO:0007669"/>
    <property type="project" value="TreeGrafter"/>
</dbReference>
<feature type="transmembrane region" description="Helical" evidence="7">
    <location>
        <begin position="184"/>
        <end position="203"/>
    </location>
</feature>
<evidence type="ECO:0000313" key="8">
    <source>
        <dbReference type="EMBL" id="RCN39720.1"/>
    </source>
</evidence>
<keyword evidence="9" id="KW-1185">Reference proteome</keyword>
<dbReference type="PANTHER" id="PTHR11958">
    <property type="entry name" value="SODIUM/DICARBOXYLATE SYMPORTER-RELATED"/>
    <property type="match status" value="1"/>
</dbReference>
<evidence type="ECO:0000256" key="1">
    <source>
        <dbReference type="ARBA" id="ARBA00004141"/>
    </source>
</evidence>
<keyword evidence="6 7" id="KW-0472">Membrane</keyword>
<dbReference type="Pfam" id="PF00375">
    <property type="entry name" value="SDF"/>
    <property type="match status" value="1"/>
</dbReference>
<dbReference type="STRING" id="29170.A0A368G9N1"/>
<comment type="caution">
    <text evidence="8">The sequence shown here is derived from an EMBL/GenBank/DDBJ whole genome shotgun (WGS) entry which is preliminary data.</text>
</comment>
<dbReference type="SUPFAM" id="SSF118215">
    <property type="entry name" value="Proton glutamate symport protein"/>
    <property type="match status" value="1"/>
</dbReference>
<dbReference type="Proteomes" id="UP000252519">
    <property type="component" value="Unassembled WGS sequence"/>
</dbReference>
<keyword evidence="5 7" id="KW-1133">Transmembrane helix</keyword>
<evidence type="ECO:0000313" key="9">
    <source>
        <dbReference type="Proteomes" id="UP000252519"/>
    </source>
</evidence>
<comment type="similarity">
    <text evidence="2 7">Belongs to the dicarboxylate/amino acid:cation symporter (DAACS) (TC 2.A.23) family.</text>
</comment>
<dbReference type="GO" id="GO:0015501">
    <property type="term" value="F:glutamate:sodium symporter activity"/>
    <property type="evidence" value="ECO:0007669"/>
    <property type="project" value="TreeGrafter"/>
</dbReference>
<evidence type="ECO:0000256" key="2">
    <source>
        <dbReference type="ARBA" id="ARBA00006148"/>
    </source>
</evidence>
<gene>
    <name evidence="8" type="ORF">ANCCAN_14339</name>
</gene>
<dbReference type="PRINTS" id="PR00173">
    <property type="entry name" value="EDTRNSPORT"/>
</dbReference>
<name>A0A368G9N1_ANCCA</name>
<evidence type="ECO:0000256" key="6">
    <source>
        <dbReference type="ARBA" id="ARBA00023136"/>
    </source>
</evidence>
<evidence type="ECO:0000256" key="3">
    <source>
        <dbReference type="ARBA" id="ARBA00022448"/>
    </source>
</evidence>
<dbReference type="GO" id="GO:0005886">
    <property type="term" value="C:plasma membrane"/>
    <property type="evidence" value="ECO:0007669"/>
    <property type="project" value="TreeGrafter"/>
</dbReference>
<feature type="transmembrane region" description="Helical" evidence="7">
    <location>
        <begin position="224"/>
        <end position="245"/>
    </location>
</feature>
<dbReference type="InterPro" id="IPR036458">
    <property type="entry name" value="Na:dicarbo_symporter_sf"/>
</dbReference>
<evidence type="ECO:0000256" key="4">
    <source>
        <dbReference type="ARBA" id="ARBA00022692"/>
    </source>
</evidence>
<dbReference type="GO" id="GO:0015175">
    <property type="term" value="F:neutral L-amino acid transmembrane transporter activity"/>
    <property type="evidence" value="ECO:0007669"/>
    <property type="project" value="TreeGrafter"/>
</dbReference>
<evidence type="ECO:0000256" key="7">
    <source>
        <dbReference type="RuleBase" id="RU361216"/>
    </source>
</evidence>
<dbReference type="PANTHER" id="PTHR11958:SF63">
    <property type="entry name" value="AMINO ACID TRANSPORTER"/>
    <property type="match status" value="1"/>
</dbReference>
<organism evidence="8 9">
    <name type="scientific">Ancylostoma caninum</name>
    <name type="common">Dog hookworm</name>
    <dbReference type="NCBI Taxonomy" id="29170"/>
    <lineage>
        <taxon>Eukaryota</taxon>
        <taxon>Metazoa</taxon>
        <taxon>Ecdysozoa</taxon>
        <taxon>Nematoda</taxon>
        <taxon>Chromadorea</taxon>
        <taxon>Rhabditida</taxon>
        <taxon>Rhabditina</taxon>
        <taxon>Rhabditomorpha</taxon>
        <taxon>Strongyloidea</taxon>
        <taxon>Ancylostomatidae</taxon>
        <taxon>Ancylostomatinae</taxon>
        <taxon>Ancylostoma</taxon>
    </lineage>
</organism>
<comment type="subcellular location">
    <subcellularLocation>
        <location evidence="1 7">Membrane</location>
        <topology evidence="1 7">Multi-pass membrane protein</topology>
    </subcellularLocation>
</comment>
<protein>
    <recommendedName>
        <fullName evidence="7">Amino acid transporter</fullName>
    </recommendedName>
</protein>
<dbReference type="AlphaFoldDB" id="A0A368G9N1"/>
<dbReference type="EMBL" id="JOJR01000323">
    <property type="protein sequence ID" value="RCN39720.1"/>
    <property type="molecule type" value="Genomic_DNA"/>
</dbReference>
<proteinExistence type="inferred from homology"/>
<dbReference type="InterPro" id="IPR050746">
    <property type="entry name" value="DAACS"/>
</dbReference>
<feature type="transmembrane region" description="Helical" evidence="7">
    <location>
        <begin position="56"/>
        <end position="76"/>
    </location>
</feature>
<feature type="transmembrane region" description="Helical" evidence="7">
    <location>
        <begin position="363"/>
        <end position="385"/>
    </location>
</feature>
<keyword evidence="3 7" id="KW-0813">Transport</keyword>
<dbReference type="Gene3D" id="1.10.3860.10">
    <property type="entry name" value="Sodium:dicarboxylate symporter"/>
    <property type="match status" value="1"/>
</dbReference>
<dbReference type="OrthoDB" id="5877963at2759"/>
<feature type="transmembrane region" description="Helical" evidence="7">
    <location>
        <begin position="88"/>
        <end position="110"/>
    </location>
</feature>
<reference evidence="8 9" key="1">
    <citation type="submission" date="2014-10" db="EMBL/GenBank/DDBJ databases">
        <title>Draft genome of the hookworm Ancylostoma caninum.</title>
        <authorList>
            <person name="Mitreva M."/>
        </authorList>
    </citation>
    <scope>NUCLEOTIDE SEQUENCE [LARGE SCALE GENOMIC DNA]</scope>
    <source>
        <strain evidence="8 9">Baltimore</strain>
    </source>
</reference>
<feature type="transmembrane region" description="Helical" evidence="7">
    <location>
        <begin position="391"/>
        <end position="417"/>
    </location>
</feature>
<feature type="transmembrane region" description="Helical" evidence="7">
    <location>
        <begin position="257"/>
        <end position="283"/>
    </location>
</feature>
<dbReference type="InterPro" id="IPR001991">
    <property type="entry name" value="Na-dicarboxylate_symporter"/>
</dbReference>
<accession>A0A368G9N1</accession>